<feature type="region of interest" description="Disordered" evidence="1">
    <location>
        <begin position="58"/>
        <end position="79"/>
    </location>
</feature>
<feature type="region of interest" description="Disordered" evidence="1">
    <location>
        <begin position="94"/>
        <end position="147"/>
    </location>
</feature>
<dbReference type="Proteomes" id="UP000693970">
    <property type="component" value="Unassembled WGS sequence"/>
</dbReference>
<dbReference type="AlphaFoldDB" id="A0A9K3KDK2"/>
<comment type="caution">
    <text evidence="2">The sequence shown here is derived from an EMBL/GenBank/DDBJ whole genome shotgun (WGS) entry which is preliminary data.</text>
</comment>
<proteinExistence type="predicted"/>
<evidence type="ECO:0000313" key="3">
    <source>
        <dbReference type="Proteomes" id="UP000693970"/>
    </source>
</evidence>
<gene>
    <name evidence="2" type="ORF">IV203_023700</name>
</gene>
<name>A0A9K3KDK2_9STRA</name>
<feature type="compositionally biased region" description="Low complexity" evidence="1">
    <location>
        <begin position="110"/>
        <end position="123"/>
    </location>
</feature>
<dbReference type="EMBL" id="JAGRRH010000026">
    <property type="protein sequence ID" value="KAG7341747.1"/>
    <property type="molecule type" value="Genomic_DNA"/>
</dbReference>
<protein>
    <submittedName>
        <fullName evidence="2">Uncharacterized protein</fullName>
    </submittedName>
</protein>
<evidence type="ECO:0000313" key="2">
    <source>
        <dbReference type="EMBL" id="KAG7341747.1"/>
    </source>
</evidence>
<reference evidence="2" key="2">
    <citation type="submission" date="2021-04" db="EMBL/GenBank/DDBJ databases">
        <authorList>
            <person name="Podell S."/>
        </authorList>
    </citation>
    <scope>NUCLEOTIDE SEQUENCE</scope>
    <source>
        <strain evidence="2">Hildebrandi</strain>
    </source>
</reference>
<accession>A0A9K3KDK2</accession>
<keyword evidence="3" id="KW-1185">Reference proteome</keyword>
<sequence length="174" mass="19400">MKSLTVRELVLEDTESCCSDVSCDDLLEDDANCTQRQESFLSSTQSLIVRNLRWEAGNHSKHSVDSPPICYGNERKRPAERSYISKDVPFRAPVRSTERLGESEGEFATSSSPSLSRWSSQSSPMINDKLQQSPLPPTPPCRRLRSSSCEDTTAALRRTMSLLDAALEISQNCL</sequence>
<organism evidence="2 3">
    <name type="scientific">Nitzschia inconspicua</name>
    <dbReference type="NCBI Taxonomy" id="303405"/>
    <lineage>
        <taxon>Eukaryota</taxon>
        <taxon>Sar</taxon>
        <taxon>Stramenopiles</taxon>
        <taxon>Ochrophyta</taxon>
        <taxon>Bacillariophyta</taxon>
        <taxon>Bacillariophyceae</taxon>
        <taxon>Bacillariophycidae</taxon>
        <taxon>Bacillariales</taxon>
        <taxon>Bacillariaceae</taxon>
        <taxon>Nitzschia</taxon>
    </lineage>
</organism>
<evidence type="ECO:0000256" key="1">
    <source>
        <dbReference type="SAM" id="MobiDB-lite"/>
    </source>
</evidence>
<reference evidence="2" key="1">
    <citation type="journal article" date="2021" name="Sci. Rep.">
        <title>Diploid genomic architecture of Nitzschia inconspicua, an elite biomass production diatom.</title>
        <authorList>
            <person name="Oliver A."/>
            <person name="Podell S."/>
            <person name="Pinowska A."/>
            <person name="Traller J.C."/>
            <person name="Smith S.R."/>
            <person name="McClure R."/>
            <person name="Beliaev A."/>
            <person name="Bohutskyi P."/>
            <person name="Hill E.A."/>
            <person name="Rabines A."/>
            <person name="Zheng H."/>
            <person name="Allen L.Z."/>
            <person name="Kuo A."/>
            <person name="Grigoriev I.V."/>
            <person name="Allen A.E."/>
            <person name="Hazlebeck D."/>
            <person name="Allen E.E."/>
        </authorList>
    </citation>
    <scope>NUCLEOTIDE SEQUENCE</scope>
    <source>
        <strain evidence="2">Hildebrandi</strain>
    </source>
</reference>